<evidence type="ECO:0000313" key="7">
    <source>
        <dbReference type="Proteomes" id="UP000270034"/>
    </source>
</evidence>
<keyword evidence="2 5" id="KW-0812">Transmembrane</keyword>
<dbReference type="EMBL" id="AP018515">
    <property type="protein sequence ID" value="BBC80995.1"/>
    <property type="molecule type" value="Genomic_DNA"/>
</dbReference>
<dbReference type="GO" id="GO:0015108">
    <property type="term" value="F:chloride transmembrane transporter activity"/>
    <property type="evidence" value="ECO:0007669"/>
    <property type="project" value="InterPro"/>
</dbReference>
<dbReference type="Gene3D" id="1.10.3080.10">
    <property type="entry name" value="Clc chloride channel"/>
    <property type="match status" value="1"/>
</dbReference>
<evidence type="ECO:0000256" key="1">
    <source>
        <dbReference type="ARBA" id="ARBA00004141"/>
    </source>
</evidence>
<dbReference type="InterPro" id="IPR001807">
    <property type="entry name" value="ClC"/>
</dbReference>
<comment type="subcellular location">
    <subcellularLocation>
        <location evidence="1">Membrane</location>
        <topology evidence="1">Multi-pass membrane protein</topology>
    </subcellularLocation>
</comment>
<name>A0A2Z5ZKP7_9PROT</name>
<organism evidence="6 7">
    <name type="scientific">Acetobacter orientalis</name>
    <dbReference type="NCBI Taxonomy" id="146474"/>
    <lineage>
        <taxon>Bacteria</taxon>
        <taxon>Pseudomonadati</taxon>
        <taxon>Pseudomonadota</taxon>
        <taxon>Alphaproteobacteria</taxon>
        <taxon>Acetobacterales</taxon>
        <taxon>Acetobacteraceae</taxon>
        <taxon>Acetobacter</taxon>
    </lineage>
</organism>
<dbReference type="AlphaFoldDB" id="A0A2Z5ZKP7"/>
<gene>
    <name evidence="6" type="ORF">AcetOrient_orf04030</name>
</gene>
<feature type="transmembrane region" description="Helical" evidence="5">
    <location>
        <begin position="35"/>
        <end position="61"/>
    </location>
</feature>
<keyword evidence="3 5" id="KW-1133">Transmembrane helix</keyword>
<dbReference type="InterPro" id="IPR014743">
    <property type="entry name" value="Cl-channel_core"/>
</dbReference>
<proteinExistence type="predicted"/>
<evidence type="ECO:0000313" key="6">
    <source>
        <dbReference type="EMBL" id="BBC80995.1"/>
    </source>
</evidence>
<dbReference type="Proteomes" id="UP000270034">
    <property type="component" value="Chromosome"/>
</dbReference>
<dbReference type="GO" id="GO:0016020">
    <property type="term" value="C:membrane"/>
    <property type="evidence" value="ECO:0007669"/>
    <property type="project" value="UniProtKB-SubCell"/>
</dbReference>
<dbReference type="KEGG" id="aot:AcetOri_orf04030"/>
<evidence type="ECO:0000256" key="2">
    <source>
        <dbReference type="ARBA" id="ARBA00022692"/>
    </source>
</evidence>
<evidence type="ECO:0000256" key="3">
    <source>
        <dbReference type="ARBA" id="ARBA00022989"/>
    </source>
</evidence>
<accession>A0A2Z5ZKP7</accession>
<protein>
    <submittedName>
        <fullName evidence="6">Chloride channel protein</fullName>
    </submittedName>
</protein>
<sequence>MLLGTVAYFAAVTQSPLTATVIVMEMCDNQQVTLALLASAFLAFAVSRTLCSHALYGALAVKFLRSTNHKPGSSTRPSTATDTAR</sequence>
<evidence type="ECO:0000256" key="5">
    <source>
        <dbReference type="SAM" id="Phobius"/>
    </source>
</evidence>
<reference evidence="6 7" key="1">
    <citation type="submission" date="2018-02" db="EMBL/GenBank/DDBJ databases">
        <title>Acetobacter orientalis genome.</title>
        <authorList>
            <person name="Nakashima N."/>
            <person name="Tamura T."/>
        </authorList>
    </citation>
    <scope>NUCLEOTIDE SEQUENCE [LARGE SCALE GENOMIC DNA]</scope>
    <source>
        <strain evidence="6 7">FAN1</strain>
    </source>
</reference>
<evidence type="ECO:0000256" key="4">
    <source>
        <dbReference type="ARBA" id="ARBA00023136"/>
    </source>
</evidence>
<dbReference type="Pfam" id="PF00654">
    <property type="entry name" value="Voltage_CLC"/>
    <property type="match status" value="1"/>
</dbReference>
<keyword evidence="4 5" id="KW-0472">Membrane</keyword>
<dbReference type="SUPFAM" id="SSF81340">
    <property type="entry name" value="Clc chloride channel"/>
    <property type="match status" value="1"/>
</dbReference>